<feature type="non-terminal residue" evidence="1">
    <location>
        <position position="52"/>
    </location>
</feature>
<dbReference type="KEGG" id="tat:KUM_1448"/>
<gene>
    <name evidence="1" type="ORF">KUM_1448</name>
</gene>
<dbReference type="HOGENOM" id="CLU_3092444_0_0_4"/>
<evidence type="ECO:0000313" key="1">
    <source>
        <dbReference type="EMBL" id="CCG20226.1"/>
    </source>
</evidence>
<feature type="non-terminal residue" evidence="1">
    <location>
        <position position="1"/>
    </location>
</feature>
<accession>I7JNU6</accession>
<dbReference type="AlphaFoldDB" id="I7JNU6"/>
<dbReference type="EMBL" id="HE681424">
    <property type="protein sequence ID" value="CCG20226.1"/>
    <property type="molecule type" value="Genomic_DNA"/>
</dbReference>
<sequence>LLGALVGNIVPRILKLVVLSGVYAKCTREALRLGIILYGFRITLDQIMLVGY</sequence>
<proteinExistence type="predicted"/>
<organism evidence="1">
    <name type="scientific">Taylorella asinigenitalis 14/45</name>
    <dbReference type="NCBI Taxonomy" id="1091495"/>
    <lineage>
        <taxon>Bacteria</taxon>
        <taxon>Pseudomonadati</taxon>
        <taxon>Pseudomonadota</taxon>
        <taxon>Betaproteobacteria</taxon>
        <taxon>Burkholderiales</taxon>
        <taxon>Alcaligenaceae</taxon>
        <taxon>Taylorella</taxon>
    </lineage>
</organism>
<name>I7JNU6_9BURK</name>
<reference evidence="1" key="1">
    <citation type="journal article" date="2012" name="Vet. Microbiol.">
        <title>Comparative genomic analyses of the Taylorellae.</title>
        <authorList>
            <person name="Hauser H."/>
            <person name="Richter D.C."/>
            <person name="van Tonder A."/>
            <person name="Clark L."/>
            <person name="Preston A."/>
        </authorList>
    </citation>
    <scope>NUCLEOTIDE SEQUENCE</scope>
    <source>
        <strain evidence="1">14/45</strain>
    </source>
</reference>
<protein>
    <submittedName>
        <fullName evidence="1">Conserved membrane protein</fullName>
    </submittedName>
</protein>